<dbReference type="PANTHER" id="PTHR24347">
    <property type="entry name" value="SERINE/THREONINE-PROTEIN KINASE"/>
    <property type="match status" value="1"/>
</dbReference>
<dbReference type="PROSITE" id="PS00108">
    <property type="entry name" value="PROTEIN_KINASE_ST"/>
    <property type="match status" value="1"/>
</dbReference>
<reference evidence="2 3" key="1">
    <citation type="journal article" date="2013" name="Curr. Biol.">
        <title>The Genome of the Foraminiferan Reticulomyxa filosa.</title>
        <authorList>
            <person name="Glockner G."/>
            <person name="Hulsmann N."/>
            <person name="Schleicher M."/>
            <person name="Noegel A.A."/>
            <person name="Eichinger L."/>
            <person name="Gallinger C."/>
            <person name="Pawlowski J."/>
            <person name="Sierra R."/>
            <person name="Euteneuer U."/>
            <person name="Pillet L."/>
            <person name="Moustafa A."/>
            <person name="Platzer M."/>
            <person name="Groth M."/>
            <person name="Szafranski K."/>
            <person name="Schliwa M."/>
        </authorList>
    </citation>
    <scope>NUCLEOTIDE SEQUENCE [LARGE SCALE GENOMIC DNA]</scope>
</reference>
<organism evidence="2 3">
    <name type="scientific">Reticulomyxa filosa</name>
    <dbReference type="NCBI Taxonomy" id="46433"/>
    <lineage>
        <taxon>Eukaryota</taxon>
        <taxon>Sar</taxon>
        <taxon>Rhizaria</taxon>
        <taxon>Retaria</taxon>
        <taxon>Foraminifera</taxon>
        <taxon>Monothalamids</taxon>
        <taxon>Reticulomyxidae</taxon>
        <taxon>Reticulomyxa</taxon>
    </lineage>
</organism>
<dbReference type="InterPro" id="IPR011009">
    <property type="entry name" value="Kinase-like_dom_sf"/>
</dbReference>
<name>X6N3M3_RETFI</name>
<dbReference type="Proteomes" id="UP000023152">
    <property type="component" value="Unassembled WGS sequence"/>
</dbReference>
<dbReference type="SUPFAM" id="SSF56112">
    <property type="entry name" value="Protein kinase-like (PK-like)"/>
    <property type="match status" value="1"/>
</dbReference>
<evidence type="ECO:0000259" key="1">
    <source>
        <dbReference type="PROSITE" id="PS50011"/>
    </source>
</evidence>
<dbReference type="Pfam" id="PF00069">
    <property type="entry name" value="Pkinase"/>
    <property type="match status" value="1"/>
</dbReference>
<dbReference type="GO" id="GO:0004672">
    <property type="term" value="F:protein kinase activity"/>
    <property type="evidence" value="ECO:0007669"/>
    <property type="project" value="InterPro"/>
</dbReference>
<sequence>MFRAQHVKEKKKKKILFVEMGNSTTQQNLASSESFPKLHESLLSEAFLETIKSLAGESFQFVPEECFVENISTKFEIIRTLGRGSSCEVYEAKSVDGKNQPYVALKKLHLSDPKNQVRFRREVKILASLQHPNVVKFYQAYVDSKNLYIATKLCTGGDLLDRIRRFRTFTERKAASILRSLIKTIAYCHTKNIVHRDLKPGNVVFESNQRNANLMIIDFGDALKVDDNKTYHSPCYLPFSTRPFPSYVYFGTLLYLPPEIHRRRFGWEMKKSDMWSIGIIAYVLVTGKAPFMGTETHVMTQILNHREITWPEGCTLSDTCKQFIAKLLTRNTEIRMSAIQALKEPFLVQQQSSTHLGDNLLQDIGNFYDASSVILFVSIDD</sequence>
<dbReference type="InterPro" id="IPR008271">
    <property type="entry name" value="Ser/Thr_kinase_AS"/>
</dbReference>
<dbReference type="OMA" id="KTIAYCH"/>
<keyword evidence="2" id="KW-0418">Kinase</keyword>
<keyword evidence="2" id="KW-0808">Transferase</keyword>
<dbReference type="Gene3D" id="1.10.510.10">
    <property type="entry name" value="Transferase(Phosphotransferase) domain 1"/>
    <property type="match status" value="1"/>
</dbReference>
<dbReference type="SMART" id="SM00220">
    <property type="entry name" value="S_TKc"/>
    <property type="match status" value="1"/>
</dbReference>
<dbReference type="OrthoDB" id="40902at2759"/>
<evidence type="ECO:0000313" key="2">
    <source>
        <dbReference type="EMBL" id="ETO19877.1"/>
    </source>
</evidence>
<accession>X6N3M3</accession>
<dbReference type="GO" id="GO:0005524">
    <property type="term" value="F:ATP binding"/>
    <property type="evidence" value="ECO:0007669"/>
    <property type="project" value="InterPro"/>
</dbReference>
<dbReference type="InterPro" id="IPR000719">
    <property type="entry name" value="Prot_kinase_dom"/>
</dbReference>
<gene>
    <name evidence="2" type="ORF">RFI_17348</name>
</gene>
<proteinExistence type="predicted"/>
<dbReference type="PROSITE" id="PS50011">
    <property type="entry name" value="PROTEIN_KINASE_DOM"/>
    <property type="match status" value="1"/>
</dbReference>
<dbReference type="AlphaFoldDB" id="X6N3M3"/>
<evidence type="ECO:0000313" key="3">
    <source>
        <dbReference type="Proteomes" id="UP000023152"/>
    </source>
</evidence>
<feature type="domain" description="Protein kinase" evidence="1">
    <location>
        <begin position="75"/>
        <end position="347"/>
    </location>
</feature>
<protein>
    <submittedName>
        <fullName evidence="2">Calmodulin-dependent protein kinase</fullName>
    </submittedName>
</protein>
<comment type="caution">
    <text evidence="2">The sequence shown here is derived from an EMBL/GenBank/DDBJ whole genome shotgun (WGS) entry which is preliminary data.</text>
</comment>
<keyword evidence="3" id="KW-1185">Reference proteome</keyword>
<dbReference type="EMBL" id="ASPP01013201">
    <property type="protein sequence ID" value="ETO19877.1"/>
    <property type="molecule type" value="Genomic_DNA"/>
</dbReference>